<evidence type="ECO:0000313" key="2">
    <source>
        <dbReference type="Proteomes" id="UP000622547"/>
    </source>
</evidence>
<dbReference type="AlphaFoldDB" id="A0A8J3XHC8"/>
<organism evidence="1 2">
    <name type="scientific">Planotetraspora phitsanulokensis</name>
    <dbReference type="NCBI Taxonomy" id="575192"/>
    <lineage>
        <taxon>Bacteria</taxon>
        <taxon>Bacillati</taxon>
        <taxon>Actinomycetota</taxon>
        <taxon>Actinomycetes</taxon>
        <taxon>Streptosporangiales</taxon>
        <taxon>Streptosporangiaceae</taxon>
        <taxon>Planotetraspora</taxon>
    </lineage>
</organism>
<dbReference type="Proteomes" id="UP000622547">
    <property type="component" value="Unassembled WGS sequence"/>
</dbReference>
<evidence type="ECO:0000313" key="1">
    <source>
        <dbReference type="EMBL" id="GII41104.1"/>
    </source>
</evidence>
<sequence>MVFQFQIHLAIFLLKLLSCVSDVSYLGQLKQCLCCIFHTNGRAALIAEADGVHPACAANCKFEAEPINLAQECQSIYEVTLPRTVWTGYDTEWLQFHRYVIE</sequence>
<gene>
    <name evidence="1" type="ORF">Pph01_61070</name>
</gene>
<proteinExistence type="predicted"/>
<reference evidence="1 2" key="1">
    <citation type="submission" date="2021-01" db="EMBL/GenBank/DDBJ databases">
        <title>Whole genome shotgun sequence of Planotetraspora phitsanulokensis NBRC 104273.</title>
        <authorList>
            <person name="Komaki H."/>
            <person name="Tamura T."/>
        </authorList>
    </citation>
    <scope>NUCLEOTIDE SEQUENCE [LARGE SCALE GENOMIC DNA]</scope>
    <source>
        <strain evidence="1 2">NBRC 104273</strain>
    </source>
</reference>
<protein>
    <submittedName>
        <fullName evidence="1">Uncharacterized protein</fullName>
    </submittedName>
</protein>
<keyword evidence="2" id="KW-1185">Reference proteome</keyword>
<comment type="caution">
    <text evidence="1">The sequence shown here is derived from an EMBL/GenBank/DDBJ whole genome shotgun (WGS) entry which is preliminary data.</text>
</comment>
<name>A0A8J3XHC8_9ACTN</name>
<accession>A0A8J3XHC8</accession>
<dbReference type="EMBL" id="BOOP01000030">
    <property type="protein sequence ID" value="GII41104.1"/>
    <property type="molecule type" value="Genomic_DNA"/>
</dbReference>